<sequence>MPRRAVGMPSRARAGTWPLALLPRQRRVISTRPPGRACRRDAGGRRPGHADRPTVGETSRRLRVAFGPARVTAYPRIPPFEDAPMRTLLSLALSVFACVGASSLAHAEPEGDRISYAEKTVLVTGSTDGLGRALALALAADGAHVIVHGRNAERGQQVVEEITASGVGSATFIAADFASIQGVRDFADTIARDHPRLDLLVNNAGIAFNREQPRHESEDGHELQFAVNYLAGWVLVNKLRPSLAAAAPSRIINVASGAAHPIDFDDVMLEQPGAQARGYGQSKLAQITMTAAIAENFANDGITMISLHPASMMDTTMVRGLGGPIRSTVAEGRDTVMGLITAPSLQAGAYYRDGEVATPHAQAGDTQAQQKLVELSEELTGVSLD</sequence>
<evidence type="ECO:0000313" key="4">
    <source>
        <dbReference type="EMBL" id="TXK61034.1"/>
    </source>
</evidence>
<comment type="similarity">
    <text evidence="2">Belongs to the short-chain dehydrogenases/reductases (SDR) family.</text>
</comment>
<feature type="compositionally biased region" description="Basic and acidic residues" evidence="3">
    <location>
        <begin position="38"/>
        <end position="58"/>
    </location>
</feature>
<evidence type="ECO:0000256" key="2">
    <source>
        <dbReference type="RuleBase" id="RU000363"/>
    </source>
</evidence>
<keyword evidence="1" id="KW-0560">Oxidoreductase</keyword>
<dbReference type="OrthoDB" id="109589at2"/>
<protein>
    <submittedName>
        <fullName evidence="4">SDR family NAD(P)-dependent oxidoreductase</fullName>
    </submittedName>
</protein>
<organism evidence="4 5">
    <name type="scientific">Alkalisalibacterium limincola</name>
    <dbReference type="NCBI Taxonomy" id="2699169"/>
    <lineage>
        <taxon>Bacteria</taxon>
        <taxon>Pseudomonadati</taxon>
        <taxon>Pseudomonadota</taxon>
        <taxon>Gammaproteobacteria</taxon>
        <taxon>Lysobacterales</taxon>
        <taxon>Lysobacteraceae</taxon>
        <taxon>Alkalisalibacterium</taxon>
    </lineage>
</organism>
<keyword evidence="5" id="KW-1185">Reference proteome</keyword>
<dbReference type="InterPro" id="IPR036291">
    <property type="entry name" value="NAD(P)-bd_dom_sf"/>
</dbReference>
<dbReference type="Pfam" id="PF00106">
    <property type="entry name" value="adh_short"/>
    <property type="match status" value="1"/>
</dbReference>
<dbReference type="PRINTS" id="PR00080">
    <property type="entry name" value="SDRFAMILY"/>
</dbReference>
<reference evidence="4 5" key="1">
    <citation type="submission" date="2019-08" db="EMBL/GenBank/DDBJ databases">
        <authorList>
            <person name="Karlyshev A.V."/>
        </authorList>
    </citation>
    <scope>NUCLEOTIDE SEQUENCE [LARGE SCALE GENOMIC DNA]</scope>
    <source>
        <strain evidence="4 5">Alg18-2.2</strain>
    </source>
</reference>
<name>A0A5C8KNL6_9GAMM</name>
<comment type="caution">
    <text evidence="4">The sequence shown here is derived from an EMBL/GenBank/DDBJ whole genome shotgun (WGS) entry which is preliminary data.</text>
</comment>
<dbReference type="AlphaFoldDB" id="A0A5C8KNL6"/>
<evidence type="ECO:0000313" key="5">
    <source>
        <dbReference type="Proteomes" id="UP000321248"/>
    </source>
</evidence>
<dbReference type="Gene3D" id="3.40.50.720">
    <property type="entry name" value="NAD(P)-binding Rossmann-like Domain"/>
    <property type="match status" value="1"/>
</dbReference>
<accession>A0A5C8KNL6</accession>
<dbReference type="EMBL" id="VRTS01000007">
    <property type="protein sequence ID" value="TXK61034.1"/>
    <property type="molecule type" value="Genomic_DNA"/>
</dbReference>
<dbReference type="GO" id="GO:0016491">
    <property type="term" value="F:oxidoreductase activity"/>
    <property type="evidence" value="ECO:0007669"/>
    <property type="project" value="UniProtKB-KW"/>
</dbReference>
<feature type="region of interest" description="Disordered" evidence="3">
    <location>
        <begin position="32"/>
        <end position="58"/>
    </location>
</feature>
<proteinExistence type="inferred from homology"/>
<evidence type="ECO:0000256" key="3">
    <source>
        <dbReference type="SAM" id="MobiDB-lite"/>
    </source>
</evidence>
<dbReference type="PANTHER" id="PTHR43157">
    <property type="entry name" value="PHOSPHATIDYLINOSITOL-GLYCAN BIOSYNTHESIS CLASS F PROTEIN-RELATED"/>
    <property type="match status" value="1"/>
</dbReference>
<dbReference type="Proteomes" id="UP000321248">
    <property type="component" value="Unassembled WGS sequence"/>
</dbReference>
<dbReference type="PANTHER" id="PTHR43157:SF31">
    <property type="entry name" value="PHOSPHATIDYLINOSITOL-GLYCAN BIOSYNTHESIS CLASS F PROTEIN"/>
    <property type="match status" value="1"/>
</dbReference>
<dbReference type="InterPro" id="IPR002347">
    <property type="entry name" value="SDR_fam"/>
</dbReference>
<gene>
    <name evidence="4" type="ORF">FU658_10700</name>
</gene>
<dbReference type="PRINTS" id="PR00081">
    <property type="entry name" value="GDHRDH"/>
</dbReference>
<evidence type="ECO:0000256" key="1">
    <source>
        <dbReference type="ARBA" id="ARBA00023002"/>
    </source>
</evidence>
<dbReference type="SUPFAM" id="SSF51735">
    <property type="entry name" value="NAD(P)-binding Rossmann-fold domains"/>
    <property type="match status" value="1"/>
</dbReference>